<proteinExistence type="predicted"/>
<sequence>MNKAKKTRPLAFFLALTILLSSLPAHLAMTVSAESDPFMGKLHELLDEPDMEYRPATRWWMAEGLHTDETIKAEIKQLADMGMSLVEFVCRDGGARIPDDLDTELWPDVTRAQNIYSWGSEEWRHDTMLAIEEATKYGMGFSITSGTNWGNANIPREYLMPDDDGAGKSLGYKIQVVENGETFDGVLPRSYRVDPDLTKRQDLVAVVAMKRDPSSDATLVDSGNTVGTIAFDENHPDQAMVYDDTATQVLTDQVTLNGVPVTDETMKDPTGAAEFKLNWTPPDEGTWDIYCFWVQGTGQSPTPAADVNYTITYVDRAGSEALIDFYENVFFAGEDFKKIIKDNGKGEIYMDSIEISTTNGQTGQFWGLTLLDEFEKRHGYDLTPYLPYIIKTGNRSENTNWRTKMLGSDGVLEEKIHSDLFDLMTNCYIENVLLPLKNWLNDELGMKLRAEVAANLPYEATLSGRGVDFVETESLDQGEQIESFRVYAGAANVYGKRLSSETGALSNQNYVHGLERYMRTVNTQFAGGIQHVVWHGYASLSGPKPLDTTLGQWGTENQTWWPGGEVMGTNFSDRLGPRQPAFGHYDDMMTKIARDQAVLQQGKAQVDLAILRTDYYNNRNYEGGLTDSDTMRNRKALFMKDLSLQDAGYTYNYVAPENLEFLEQEGIADYREGEGLIPDNVGYQAVIVYQENMRVESAQKLLELAQKGLPVVIVNGLIDRYKTSNGGRNVALTFGPSSPLAVGDGRPAKVAVSKYHEKAAAYTLGNDGREDELAEVMGKLKALNNVVECNPDLPTDTKNPDPEAWGYEDEYLYNKTGILDALQELGIRPRAEFTEPNKNYFTV</sequence>
<dbReference type="Pfam" id="PF17132">
    <property type="entry name" value="Glyco_hydro_106"/>
    <property type="match status" value="1"/>
</dbReference>
<keyword evidence="1" id="KW-0732">Signal</keyword>
<feature type="signal peptide" evidence="1">
    <location>
        <begin position="1"/>
        <end position="27"/>
    </location>
</feature>
<comment type="caution">
    <text evidence="2">The sequence shown here is derived from an EMBL/GenBank/DDBJ whole genome shotgun (WGS) entry which is preliminary data.</text>
</comment>
<evidence type="ECO:0000313" key="2">
    <source>
        <dbReference type="EMBL" id="EEG28964.1"/>
    </source>
</evidence>
<dbReference type="InterPro" id="IPR053161">
    <property type="entry name" value="Ulvan_degrading_GH"/>
</dbReference>
<organism evidence="2 3">
    <name type="scientific">[Clostridium] methylpentosum DSM 5476</name>
    <dbReference type="NCBI Taxonomy" id="537013"/>
    <lineage>
        <taxon>Bacteria</taxon>
        <taxon>Bacillati</taxon>
        <taxon>Bacillota</taxon>
        <taxon>Clostridia</taxon>
        <taxon>Eubacteriales</taxon>
        <taxon>Oscillospiraceae</taxon>
        <taxon>Oscillospiraceae incertae sedis</taxon>
    </lineage>
</organism>
<reference evidence="2 3" key="1">
    <citation type="submission" date="2009-01" db="EMBL/GenBank/DDBJ databases">
        <authorList>
            <person name="Fulton L."/>
            <person name="Clifton S."/>
            <person name="Fulton B."/>
            <person name="Xu J."/>
            <person name="Minx P."/>
            <person name="Pepin K.H."/>
            <person name="Johnson M."/>
            <person name="Bhonagiri V."/>
            <person name="Nash W.E."/>
            <person name="Mardis E.R."/>
            <person name="Wilson R.K."/>
        </authorList>
    </citation>
    <scope>NUCLEOTIDE SEQUENCE [LARGE SCALE GENOMIC DNA]</scope>
    <source>
        <strain evidence="2 3">DSM 5476</strain>
    </source>
</reference>
<name>C0EHT6_9FIRM</name>
<evidence type="ECO:0000256" key="1">
    <source>
        <dbReference type="SAM" id="SignalP"/>
    </source>
</evidence>
<dbReference type="PANTHER" id="PTHR36848:SF2">
    <property type="entry name" value="SECRETED PROTEIN"/>
    <property type="match status" value="1"/>
</dbReference>
<dbReference type="Proteomes" id="UP000003340">
    <property type="component" value="Unassembled WGS sequence"/>
</dbReference>
<gene>
    <name evidence="2" type="ORF">CLOSTMETH_03431</name>
</gene>
<keyword evidence="3" id="KW-1185">Reference proteome</keyword>
<dbReference type="PANTHER" id="PTHR36848">
    <property type="entry name" value="DNA-BINDING PROTEIN (PUTATIVE SECRETED PROTEIN)-RELATED"/>
    <property type="match status" value="1"/>
</dbReference>
<evidence type="ECO:0000313" key="3">
    <source>
        <dbReference type="Proteomes" id="UP000003340"/>
    </source>
</evidence>
<dbReference type="AlphaFoldDB" id="C0EHT6"/>
<feature type="chain" id="PRO_5039417573" description="Glycosyl hydrolase family 2, sugar binding domain protein" evidence="1">
    <location>
        <begin position="28"/>
        <end position="843"/>
    </location>
</feature>
<dbReference type="HOGENOM" id="CLU_339987_0_0_9"/>
<protein>
    <recommendedName>
        <fullName evidence="4">Glycosyl hydrolase family 2, sugar binding domain protein</fullName>
    </recommendedName>
</protein>
<accession>C0EHT6</accession>
<evidence type="ECO:0008006" key="4">
    <source>
        <dbReference type="Google" id="ProtNLM"/>
    </source>
</evidence>
<dbReference type="eggNOG" id="COG3940">
    <property type="taxonomic scope" value="Bacteria"/>
</dbReference>
<dbReference type="STRING" id="537013.CLOSTMETH_03431"/>
<feature type="non-terminal residue" evidence="2">
    <location>
        <position position="843"/>
    </location>
</feature>
<dbReference type="EMBL" id="ACEC01000120">
    <property type="protein sequence ID" value="EEG28964.1"/>
    <property type="molecule type" value="Genomic_DNA"/>
</dbReference>
<reference evidence="2 3" key="2">
    <citation type="submission" date="2009-02" db="EMBL/GenBank/DDBJ databases">
        <title>Draft genome sequence of Clostridium methylpentosum (DSM 5476).</title>
        <authorList>
            <person name="Sudarsanam P."/>
            <person name="Ley R."/>
            <person name="Guruge J."/>
            <person name="Turnbaugh P.J."/>
            <person name="Mahowald M."/>
            <person name="Liep D."/>
            <person name="Gordon J."/>
        </authorList>
    </citation>
    <scope>NUCLEOTIDE SEQUENCE [LARGE SCALE GENOMIC DNA]</scope>
    <source>
        <strain evidence="2 3">DSM 5476</strain>
    </source>
</reference>